<name>A0A0D1ZBL5_EXOME</name>
<keyword evidence="3" id="KW-1185">Reference proteome</keyword>
<dbReference type="OrthoDB" id="5407458at2759"/>
<dbReference type="Proteomes" id="UP000054302">
    <property type="component" value="Unassembled WGS sequence"/>
</dbReference>
<feature type="compositionally biased region" description="Polar residues" evidence="1">
    <location>
        <begin position="61"/>
        <end position="78"/>
    </location>
</feature>
<reference evidence="2 3" key="1">
    <citation type="submission" date="2015-01" db="EMBL/GenBank/DDBJ databases">
        <title>The Genome Sequence of Exophiala mesophila CBS40295.</title>
        <authorList>
            <consortium name="The Broad Institute Genomics Platform"/>
            <person name="Cuomo C."/>
            <person name="de Hoog S."/>
            <person name="Gorbushina A."/>
            <person name="Stielow B."/>
            <person name="Teixiera M."/>
            <person name="Abouelleil A."/>
            <person name="Chapman S.B."/>
            <person name="Priest M."/>
            <person name="Young S.K."/>
            <person name="Wortman J."/>
            <person name="Nusbaum C."/>
            <person name="Birren B."/>
        </authorList>
    </citation>
    <scope>NUCLEOTIDE SEQUENCE [LARGE SCALE GENOMIC DNA]</scope>
    <source>
        <strain evidence="2 3">CBS 40295</strain>
    </source>
</reference>
<feature type="compositionally biased region" description="Basic and acidic residues" evidence="1">
    <location>
        <begin position="563"/>
        <end position="576"/>
    </location>
</feature>
<proteinExistence type="predicted"/>
<feature type="region of interest" description="Disordered" evidence="1">
    <location>
        <begin position="558"/>
        <end position="654"/>
    </location>
</feature>
<dbReference type="EMBL" id="KN847523">
    <property type="protein sequence ID" value="KIV92077.1"/>
    <property type="molecule type" value="Genomic_DNA"/>
</dbReference>
<dbReference type="AlphaFoldDB" id="A0A0D1ZBL5"/>
<dbReference type="RefSeq" id="XP_016223651.1">
    <property type="nucleotide sequence ID" value="XM_016371358.1"/>
</dbReference>
<evidence type="ECO:0000313" key="3">
    <source>
        <dbReference type="Proteomes" id="UP000054302"/>
    </source>
</evidence>
<feature type="compositionally biased region" description="Polar residues" evidence="1">
    <location>
        <begin position="177"/>
        <end position="204"/>
    </location>
</feature>
<feature type="compositionally biased region" description="Low complexity" evidence="1">
    <location>
        <begin position="483"/>
        <end position="500"/>
    </location>
</feature>
<organism evidence="2 3">
    <name type="scientific">Exophiala mesophila</name>
    <name type="common">Black yeast-like fungus</name>
    <dbReference type="NCBI Taxonomy" id="212818"/>
    <lineage>
        <taxon>Eukaryota</taxon>
        <taxon>Fungi</taxon>
        <taxon>Dikarya</taxon>
        <taxon>Ascomycota</taxon>
        <taxon>Pezizomycotina</taxon>
        <taxon>Eurotiomycetes</taxon>
        <taxon>Chaetothyriomycetidae</taxon>
        <taxon>Chaetothyriales</taxon>
        <taxon>Herpotrichiellaceae</taxon>
        <taxon>Exophiala</taxon>
    </lineage>
</organism>
<sequence>MPEPDHSRIRHATVEDCVDESDAAFLDSRHNVHVPSRSPDHTVVSERRHARPLREGRDSRYGSQSVTVPAEPLSTNPKPTAFPIERERQPYHITKQPSSKQPPRQQTSVRAKDTISEPQPERPHPKAEWAHPRGMCRLCDHFGCHDESKADKLPPLQIQPHSPKASRKTAVRDLPESESSAVRKTRRSSSAQRALPLTLNTSFASPPPHQPYYSPTPVLPHPGWQTPVLPPLPYGPSPYPFVSPDPASATIQYSAYQPPGPFYEPFPQIPQETRSAQPSRRPSPHKRSSVYGQPLIRYPSHEVESNYYEGPSREYMSNAPSHRPRQTFDVDRQAMPPPAKTQSISTPFAQKPRNTRAQTYHSEDSLPRQRPSRAREQYEEDDGYREMRATTSHRGRRESPSRPPTSYKPPSNLESRPGLPKKAVSYSTPETVSRVASSQKLAQRSNTLPSISLEQQEANVEAYQRNKKRESANLGLSYEALKSLSKGTSSSRSETASSYSHKSHQSSKDSSRGLSHASTSATQFTISGGGLSLSIPANYGADGQPSLSFSYGDAVVNIGGSGREPERVREQKRLERAPSVTSKTSKVSMASSNMSIGDPVKRARRTSQLEEAAARTNRQSGRTSSTTRPAYDYSYQQRRQSVDLSSFEDLDLNA</sequence>
<feature type="region of interest" description="Disordered" evidence="1">
    <location>
        <begin position="150"/>
        <end position="217"/>
    </location>
</feature>
<feature type="compositionally biased region" description="Polar residues" evidence="1">
    <location>
        <begin position="512"/>
        <end position="521"/>
    </location>
</feature>
<feature type="compositionally biased region" description="Basic and acidic residues" evidence="1">
    <location>
        <begin position="38"/>
        <end position="60"/>
    </location>
</feature>
<feature type="compositionally biased region" description="Low complexity" evidence="1">
    <location>
        <begin position="94"/>
        <end position="108"/>
    </location>
</feature>
<evidence type="ECO:0000313" key="2">
    <source>
        <dbReference type="EMBL" id="KIV92077.1"/>
    </source>
</evidence>
<feature type="compositionally biased region" description="Basic and acidic residues" evidence="1">
    <location>
        <begin position="361"/>
        <end position="377"/>
    </location>
</feature>
<feature type="compositionally biased region" description="Polar residues" evidence="1">
    <location>
        <begin position="616"/>
        <end position="644"/>
    </location>
</feature>
<feature type="compositionally biased region" description="Polar residues" evidence="1">
    <location>
        <begin position="425"/>
        <end position="458"/>
    </location>
</feature>
<dbReference type="HOGENOM" id="CLU_413894_0_0_1"/>
<accession>A0A0D1ZBL5</accession>
<protein>
    <submittedName>
        <fullName evidence="2">Uncharacterized protein</fullName>
    </submittedName>
</protein>
<dbReference type="OMA" id="HEVESNY"/>
<evidence type="ECO:0000256" key="1">
    <source>
        <dbReference type="SAM" id="MobiDB-lite"/>
    </source>
</evidence>
<feature type="compositionally biased region" description="Basic and acidic residues" evidence="1">
    <location>
        <begin position="110"/>
        <end position="131"/>
    </location>
</feature>
<dbReference type="STRING" id="212818.A0A0D1ZBL5"/>
<dbReference type="VEuPathDB" id="FungiDB:PV10_06546"/>
<feature type="compositionally biased region" description="Pro residues" evidence="1">
    <location>
        <begin position="258"/>
        <end position="268"/>
    </location>
</feature>
<dbReference type="GeneID" id="27324391"/>
<feature type="region of interest" description="Disordered" evidence="1">
    <location>
        <begin position="28"/>
        <end position="132"/>
    </location>
</feature>
<feature type="region of interest" description="Disordered" evidence="1">
    <location>
        <begin position="245"/>
        <end position="521"/>
    </location>
</feature>
<gene>
    <name evidence="2" type="ORF">PV10_06546</name>
</gene>
<feature type="compositionally biased region" description="Polar residues" evidence="1">
    <location>
        <begin position="579"/>
        <end position="595"/>
    </location>
</feature>